<dbReference type="NCBIfam" id="TIGR02532">
    <property type="entry name" value="IV_pilin_GFxxxE"/>
    <property type="match status" value="1"/>
</dbReference>
<evidence type="ECO:0000313" key="3">
    <source>
        <dbReference type="Proteomes" id="UP000320386"/>
    </source>
</evidence>
<dbReference type="InterPro" id="IPR012902">
    <property type="entry name" value="N_methyl_site"/>
</dbReference>
<dbReference type="AlphaFoldDB" id="A0A518BXV7"/>
<dbReference type="Pfam" id="PF07963">
    <property type="entry name" value="N_methyl"/>
    <property type="match status" value="1"/>
</dbReference>
<keyword evidence="1" id="KW-1133">Transmembrane helix</keyword>
<evidence type="ECO:0000256" key="1">
    <source>
        <dbReference type="SAM" id="Phobius"/>
    </source>
</evidence>
<dbReference type="PANTHER" id="PTHR30093">
    <property type="entry name" value="GENERAL SECRETION PATHWAY PROTEIN G"/>
    <property type="match status" value="1"/>
</dbReference>
<dbReference type="EMBL" id="CP036280">
    <property type="protein sequence ID" value="QDU71800.1"/>
    <property type="molecule type" value="Genomic_DNA"/>
</dbReference>
<dbReference type="Gene3D" id="3.30.700.10">
    <property type="entry name" value="Glycoprotein, Type 4 Pilin"/>
    <property type="match status" value="1"/>
</dbReference>
<reference evidence="2 3" key="1">
    <citation type="submission" date="2019-02" db="EMBL/GenBank/DDBJ databases">
        <title>Deep-cultivation of Planctomycetes and their phenomic and genomic characterization uncovers novel biology.</title>
        <authorList>
            <person name="Wiegand S."/>
            <person name="Jogler M."/>
            <person name="Boedeker C."/>
            <person name="Pinto D."/>
            <person name="Vollmers J."/>
            <person name="Rivas-Marin E."/>
            <person name="Kohn T."/>
            <person name="Peeters S.H."/>
            <person name="Heuer A."/>
            <person name="Rast P."/>
            <person name="Oberbeckmann S."/>
            <person name="Bunk B."/>
            <person name="Jeske O."/>
            <person name="Meyerdierks A."/>
            <person name="Storesund J.E."/>
            <person name="Kallscheuer N."/>
            <person name="Luecker S."/>
            <person name="Lage O.M."/>
            <person name="Pohl T."/>
            <person name="Merkel B.J."/>
            <person name="Hornburger P."/>
            <person name="Mueller R.-W."/>
            <person name="Bruemmer F."/>
            <person name="Labrenz M."/>
            <person name="Spormann A.M."/>
            <person name="Op den Camp H."/>
            <person name="Overmann J."/>
            <person name="Amann R."/>
            <person name="Jetten M.S.M."/>
            <person name="Mascher T."/>
            <person name="Medema M.H."/>
            <person name="Devos D.P."/>
            <person name="Kaster A.-K."/>
            <person name="Ovreas L."/>
            <person name="Rohde M."/>
            <person name="Galperin M.Y."/>
            <person name="Jogler C."/>
        </authorList>
    </citation>
    <scope>NUCLEOTIDE SEQUENCE [LARGE SCALE GENOMIC DNA]</scope>
    <source>
        <strain evidence="2 3">Pan265</strain>
    </source>
</reference>
<keyword evidence="1" id="KW-0472">Membrane</keyword>
<proteinExistence type="predicted"/>
<dbReference type="KEGG" id="mcad:Pan265_16530"/>
<dbReference type="InterPro" id="IPR045584">
    <property type="entry name" value="Pilin-like"/>
</dbReference>
<evidence type="ECO:0008006" key="4">
    <source>
        <dbReference type="Google" id="ProtNLM"/>
    </source>
</evidence>
<protein>
    <recommendedName>
        <fullName evidence="4">Prepilin-type N-terminal cleavage/methylation domain-containing protein</fullName>
    </recommendedName>
</protein>
<organism evidence="2 3">
    <name type="scientific">Mucisphaera calidilacus</name>
    <dbReference type="NCBI Taxonomy" id="2527982"/>
    <lineage>
        <taxon>Bacteria</taxon>
        <taxon>Pseudomonadati</taxon>
        <taxon>Planctomycetota</taxon>
        <taxon>Phycisphaerae</taxon>
        <taxon>Phycisphaerales</taxon>
        <taxon>Phycisphaeraceae</taxon>
        <taxon>Mucisphaera</taxon>
    </lineage>
</organism>
<name>A0A518BXV7_9BACT</name>
<gene>
    <name evidence="2" type="ORF">Pan265_16530</name>
</gene>
<keyword evidence="3" id="KW-1185">Reference proteome</keyword>
<accession>A0A518BXV7</accession>
<feature type="transmembrane region" description="Helical" evidence="1">
    <location>
        <begin position="21"/>
        <end position="42"/>
    </location>
</feature>
<keyword evidence="1" id="KW-0812">Transmembrane</keyword>
<dbReference type="PANTHER" id="PTHR30093:SF2">
    <property type="entry name" value="TYPE II SECRETION SYSTEM PROTEIN H"/>
    <property type="match status" value="1"/>
</dbReference>
<dbReference type="SUPFAM" id="SSF54523">
    <property type="entry name" value="Pili subunits"/>
    <property type="match status" value="1"/>
</dbReference>
<dbReference type="RefSeq" id="WP_236254279.1">
    <property type="nucleotide sequence ID" value="NZ_CP036280.1"/>
</dbReference>
<evidence type="ECO:0000313" key="2">
    <source>
        <dbReference type="EMBL" id="QDU71800.1"/>
    </source>
</evidence>
<dbReference type="Proteomes" id="UP000320386">
    <property type="component" value="Chromosome"/>
</dbReference>
<sequence>MRRHSTLRGTSPRPGFTLIELLVVISIIALLIGILLPALSAARNAARDIICGSNTRQISTAMRAYLNDFRDTYFWRDTANISENGMDWYVYGGRESGNHHTGQAGLFNRLQPRPLNPYVGGSVEIFRCPFDSDPVDWATWGNEIYTHHDLVGTSYNFNATGRPNTHNVNALYGLAGRTDPSLPRPTKTPLFFDASGAKAPAGQEIWHRDGKLYMAFADNHVAYQTMPQPNDTAVDWAAPPAGWTP</sequence>